<name>A0ABY9WRR7_9BACT</name>
<evidence type="ECO:0000313" key="3">
    <source>
        <dbReference type="EMBL" id="WNG45150.1"/>
    </source>
</evidence>
<keyword evidence="2" id="KW-0732">Signal</keyword>
<gene>
    <name evidence="3" type="ORF">F0U60_14315</name>
</gene>
<keyword evidence="1" id="KW-0812">Transmembrane</keyword>
<protein>
    <recommendedName>
        <fullName evidence="5">Lipoprotein</fullName>
    </recommendedName>
</protein>
<evidence type="ECO:0000256" key="2">
    <source>
        <dbReference type="SAM" id="SignalP"/>
    </source>
</evidence>
<accession>A0ABY9WRR7</accession>
<feature type="chain" id="PRO_5046016495" description="Lipoprotein" evidence="2">
    <location>
        <begin position="21"/>
        <end position="159"/>
    </location>
</feature>
<evidence type="ECO:0000313" key="4">
    <source>
        <dbReference type="Proteomes" id="UP001611383"/>
    </source>
</evidence>
<evidence type="ECO:0000256" key="1">
    <source>
        <dbReference type="SAM" id="Phobius"/>
    </source>
</evidence>
<keyword evidence="1" id="KW-0472">Membrane</keyword>
<proteinExistence type="predicted"/>
<keyword evidence="4" id="KW-1185">Reference proteome</keyword>
<dbReference type="Proteomes" id="UP001611383">
    <property type="component" value="Chromosome"/>
</dbReference>
<dbReference type="PROSITE" id="PS51257">
    <property type="entry name" value="PROKAR_LIPOPROTEIN"/>
    <property type="match status" value="1"/>
</dbReference>
<dbReference type="EMBL" id="CP043494">
    <property type="protein sequence ID" value="WNG45150.1"/>
    <property type="molecule type" value="Genomic_DNA"/>
</dbReference>
<dbReference type="RefSeq" id="WP_395819359.1">
    <property type="nucleotide sequence ID" value="NZ_CP043494.1"/>
</dbReference>
<sequence>MRLATVQLELLSLLMTVAIAGVGCVHTQAPERKIYVISEDSVGIGGSGTYDCDAEFKQCMKRCWDNRYPWPHNKKQGAWYYERCEQDCNREYNECEKEKEKEEAERRNKLTFSRMDEAIDWPRNHKAEVALGTVVVVAGVAFIITTGGSGALILAPLAL</sequence>
<evidence type="ECO:0008006" key="5">
    <source>
        <dbReference type="Google" id="ProtNLM"/>
    </source>
</evidence>
<feature type="transmembrane region" description="Helical" evidence="1">
    <location>
        <begin position="129"/>
        <end position="155"/>
    </location>
</feature>
<organism evidence="3 4">
    <name type="scientific">Archangium minus</name>
    <dbReference type="NCBI Taxonomy" id="83450"/>
    <lineage>
        <taxon>Bacteria</taxon>
        <taxon>Pseudomonadati</taxon>
        <taxon>Myxococcota</taxon>
        <taxon>Myxococcia</taxon>
        <taxon>Myxococcales</taxon>
        <taxon>Cystobacterineae</taxon>
        <taxon>Archangiaceae</taxon>
        <taxon>Archangium</taxon>
    </lineage>
</organism>
<keyword evidence="1" id="KW-1133">Transmembrane helix</keyword>
<reference evidence="3 4" key="1">
    <citation type="submission" date="2019-08" db="EMBL/GenBank/DDBJ databases">
        <title>Archangium and Cystobacter genomes.</title>
        <authorList>
            <person name="Chen I.-C.K."/>
            <person name="Wielgoss S."/>
        </authorList>
    </citation>
    <scope>NUCLEOTIDE SEQUENCE [LARGE SCALE GENOMIC DNA]</scope>
    <source>
        <strain evidence="3 4">Cbm 6</strain>
    </source>
</reference>
<feature type="signal peptide" evidence="2">
    <location>
        <begin position="1"/>
        <end position="20"/>
    </location>
</feature>